<feature type="compositionally biased region" description="Basic and acidic residues" evidence="1">
    <location>
        <begin position="318"/>
        <end position="331"/>
    </location>
</feature>
<reference evidence="2" key="1">
    <citation type="journal article" date="2021" name="Proc. Natl. Acad. Sci. U.S.A.">
        <title>Three genomes in the algal genus Volvox reveal the fate of a haploid sex-determining region after a transition to homothallism.</title>
        <authorList>
            <person name="Yamamoto K."/>
            <person name="Hamaji T."/>
            <person name="Kawai-Toyooka H."/>
            <person name="Matsuzaki R."/>
            <person name="Takahashi F."/>
            <person name="Nishimura Y."/>
            <person name="Kawachi M."/>
            <person name="Noguchi H."/>
            <person name="Minakuchi Y."/>
            <person name="Umen J.G."/>
            <person name="Toyoda A."/>
            <person name="Nozaki H."/>
        </authorList>
    </citation>
    <scope>NUCLEOTIDE SEQUENCE</scope>
    <source>
        <strain evidence="2">NIES-3786</strain>
    </source>
</reference>
<organism evidence="2 3">
    <name type="scientific">Volvox reticuliferus</name>
    <dbReference type="NCBI Taxonomy" id="1737510"/>
    <lineage>
        <taxon>Eukaryota</taxon>
        <taxon>Viridiplantae</taxon>
        <taxon>Chlorophyta</taxon>
        <taxon>core chlorophytes</taxon>
        <taxon>Chlorophyceae</taxon>
        <taxon>CS clade</taxon>
        <taxon>Chlamydomonadales</taxon>
        <taxon>Volvocaceae</taxon>
        <taxon>Volvox</taxon>
    </lineage>
</organism>
<dbReference type="OrthoDB" id="545514at2759"/>
<evidence type="ECO:0000313" key="2">
    <source>
        <dbReference type="EMBL" id="GIL75109.1"/>
    </source>
</evidence>
<feature type="compositionally biased region" description="Basic and acidic residues" evidence="1">
    <location>
        <begin position="338"/>
        <end position="356"/>
    </location>
</feature>
<feature type="compositionally biased region" description="Low complexity" evidence="1">
    <location>
        <begin position="253"/>
        <end position="267"/>
    </location>
</feature>
<feature type="region of interest" description="Disordered" evidence="1">
    <location>
        <begin position="318"/>
        <end position="639"/>
    </location>
</feature>
<feature type="compositionally biased region" description="Basic and acidic residues" evidence="1">
    <location>
        <begin position="520"/>
        <end position="545"/>
    </location>
</feature>
<sequence length="1180" mass="125635">LMFDNLLLDVVCFRHVRRTHEAMDRSKVQRKLVTPRPVRLNVNAEVPTPFVVPWSWYIKQRLYWQLPKLLCVTVTADGIQDTARYAALVHEDPQFGLRASFNQTAALEKYAGYHLVSLHKVNQNALRFVLSRAGCPCGMGAAHQTCGTCEPGIVEAAANVGAMVATDGRGSRVGTAPPRHPASVSGDAAAAVGIPQHFTGCNAAAAPLPDVKCGCSGKAQSVAQRSGSTMEFGSEGCRGKATAADCGTRGGFRRSSFSDTDTDSGNGSDDDEKVEEEEDDDDSDKDVGAPGQMPNNPFSKKYCSCPCHMWRQYWPDPDDPRKHQDDMEKSESGLGRGRNREGRSLRARSPQEDDKWLVCSGSRGRKRKTSVEALPMAPLGRPSRRARVGTGAPLLPPRPPVEAAPMSAAGPGQAVTRRMQQKQLGRGAPSRHRGSDGAGLLESGPDGGAPDLQMTSYSALATPVSADEQPLQCASNSRGLAQPQRGGSRAMSGHSGAVGGAGEDPQPCPACPGLRQEQPGCDRSKRLRDQGAPNMDRREQERPCHQETSTQDQLQLDLPPESPVRQRVVVDSGNDDGSGDSNGPGSGPSSGRLISQQGSPGAHVSIEDPEAQQGGSQRDDMEQMGSMRRRHQQLPRGRVEACTKRIRPTAAAGPGTHSLSPTMVRESAVQPNATAEEQACKTSVLEMAAIGADAAGLAATVLPPEQLQQQTAELQRSAPHRDTQRGFVAAPITVANAAGLRHEAIIITGDSSIGSDGSKVHLPLQHSHLPAPHGSDQGAVKGSPTHGNGSGHIGSLECKAGAAVRDLDGGREAAIPLTCPAAFGIASRSDKAAGGHVLQLICREAKVGPRLKRHREEEAEVDTQELFRRARNNDHGEGEMHRQQALPDLSARNSHPPRECLERGRQPLTLTQAWRAKQTKAAPAVTHKFKRAPKLPSLLLTLPGRPVCRPAWDVKPLECETPSVGSLIKGTRMFVNAKLLQDQGGFGTRFLRLFVERDGYLDGSTAAKCIMVEETGRENLTLTRLPSHAQNCIFIGWGVLPGASLVLRVRSRSLGASARSAGSKVPAAAPAWAPPPDMVVAASAAAAALAADLNRRRKGSWFRSPAAEEAAGWASVSVPMSAGARAGKALAFPQAGKRPRKRVCIRDLLNSAPTLSSRLDDAPYFRGDAIICAPPVINEA</sequence>
<feature type="region of interest" description="Disordered" evidence="1">
    <location>
        <begin position="871"/>
        <end position="900"/>
    </location>
</feature>
<comment type="caution">
    <text evidence="2">The sequence shown here is derived from an EMBL/GenBank/DDBJ whole genome shotgun (WGS) entry which is preliminary data.</text>
</comment>
<feature type="region of interest" description="Disordered" evidence="1">
    <location>
        <begin position="248"/>
        <end position="295"/>
    </location>
</feature>
<proteinExistence type="predicted"/>
<feature type="compositionally biased region" description="Basic and acidic residues" evidence="1">
    <location>
        <begin position="871"/>
        <end position="882"/>
    </location>
</feature>
<dbReference type="EMBL" id="BNCP01000007">
    <property type="protein sequence ID" value="GIL75109.1"/>
    <property type="molecule type" value="Genomic_DNA"/>
</dbReference>
<name>A0A8J4FJU9_9CHLO</name>
<protein>
    <submittedName>
        <fullName evidence="2">Uncharacterized protein</fullName>
    </submittedName>
</protein>
<feature type="non-terminal residue" evidence="2">
    <location>
        <position position="1180"/>
    </location>
</feature>
<evidence type="ECO:0000256" key="1">
    <source>
        <dbReference type="SAM" id="MobiDB-lite"/>
    </source>
</evidence>
<evidence type="ECO:0000313" key="3">
    <source>
        <dbReference type="Proteomes" id="UP000747110"/>
    </source>
</evidence>
<feature type="region of interest" description="Disordered" evidence="1">
    <location>
        <begin position="766"/>
        <end position="793"/>
    </location>
</feature>
<dbReference type="Proteomes" id="UP000747110">
    <property type="component" value="Unassembled WGS sequence"/>
</dbReference>
<accession>A0A8J4FJU9</accession>
<keyword evidence="3" id="KW-1185">Reference proteome</keyword>
<feature type="compositionally biased region" description="Acidic residues" evidence="1">
    <location>
        <begin position="268"/>
        <end position="284"/>
    </location>
</feature>
<gene>
    <name evidence="2" type="ORF">Vretifemale_4964</name>
</gene>
<dbReference type="AlphaFoldDB" id="A0A8J4FJU9"/>